<evidence type="ECO:0000313" key="5">
    <source>
        <dbReference type="EMBL" id="GAT90096.1"/>
    </source>
</evidence>
<dbReference type="Pfam" id="PF01420">
    <property type="entry name" value="Methylase_S"/>
    <property type="match status" value="1"/>
</dbReference>
<comment type="caution">
    <text evidence="5">The sequence shown here is derived from an EMBL/GenBank/DDBJ whole genome shotgun (WGS) entry which is preliminary data.</text>
</comment>
<dbReference type="Gene3D" id="3.90.220.20">
    <property type="entry name" value="DNA methylase specificity domains"/>
    <property type="match status" value="2"/>
</dbReference>
<dbReference type="SUPFAM" id="SSF116734">
    <property type="entry name" value="DNA methylase specificity domain"/>
    <property type="match status" value="2"/>
</dbReference>
<gene>
    <name evidence="5" type="ORF">FF306_00189</name>
</gene>
<name>A0A1L8CFW6_9LACO</name>
<sequence length="382" mass="43696">MAYKNLPNLRFSGFSEEWKEEPLENIIEFLKGNDSGNYKLPILTISAGKGWMLQSDRFGNVLAGNELKNYTLLKKGQLSYNHGNSKLAKYGAVFSLKDYNEALVPKVYHSFKILNGDSDFIERLFESKKTDRQLRKMITSGARMDGLLNINKQSFGSILINFPTLIEQKKIGDFFAKQDKLIELQTQKVDQLKKLKRGYLQKMFPQEGETVPRLRFSGFSGEWKEVTFGECYSINTGKSKYFINDNGKYAIAGSKGIIGYDSDYDYSGSFVMVSRVGEAGSMYELDGKLKITDNTIFIQTNYNKYLSGLLTNRNINKLSQGSGRQIIKSSDLKRIKINTANFSEQKKINDCIILIDKILKLELKKLNELKRQKKAYLQKMFI</sequence>
<evidence type="ECO:0000259" key="4">
    <source>
        <dbReference type="Pfam" id="PF01420"/>
    </source>
</evidence>
<accession>A0A1L8CFW6</accession>
<evidence type="ECO:0000256" key="2">
    <source>
        <dbReference type="ARBA" id="ARBA00022747"/>
    </source>
</evidence>
<comment type="similarity">
    <text evidence="1">Belongs to the type-I restriction system S methylase family.</text>
</comment>
<keyword evidence="2" id="KW-0680">Restriction system</keyword>
<dbReference type="RefSeq" id="WP_178391551.1">
    <property type="nucleotide sequence ID" value="NZ_BDDX01000001.1"/>
</dbReference>
<dbReference type="InterPro" id="IPR000055">
    <property type="entry name" value="Restrct_endonuc_typeI_TRD"/>
</dbReference>
<dbReference type="PANTHER" id="PTHR30408:SF12">
    <property type="entry name" value="TYPE I RESTRICTION ENZYME MJAVIII SPECIFICITY SUBUNIT"/>
    <property type="match status" value="1"/>
</dbReference>
<dbReference type="InterPro" id="IPR044946">
    <property type="entry name" value="Restrct_endonuc_typeI_TRD_sf"/>
</dbReference>
<feature type="domain" description="Type I restriction modification DNA specificity" evidence="4">
    <location>
        <begin position="222"/>
        <end position="371"/>
    </location>
</feature>
<dbReference type="AlphaFoldDB" id="A0A1L8CFW6"/>
<reference evidence="5 6" key="1">
    <citation type="journal article" date="2016" name="Syst. Appl. Microbiol.">
        <title>Genomic characterization of a fructophilic bee symbiont Lactobacillus kunkeei reveals its niche-specific adaptation.</title>
        <authorList>
            <person name="Maeno S."/>
            <person name="Tanizawa Y."/>
            <person name="Kanesaki Y."/>
            <person name="Kubota E."/>
            <person name="Kumar H."/>
            <person name="Dicks L."/>
            <person name="Salminen S."/>
            <person name="Nakagawa J."/>
            <person name="Arita M."/>
            <person name="Endo A."/>
        </authorList>
    </citation>
    <scope>NUCLEOTIDE SEQUENCE [LARGE SCALE GENOMIC DNA]</scope>
    <source>
        <strain evidence="5 6">FF30-6</strain>
    </source>
</reference>
<keyword evidence="3" id="KW-0238">DNA-binding</keyword>
<dbReference type="GO" id="GO:0003677">
    <property type="term" value="F:DNA binding"/>
    <property type="evidence" value="ECO:0007669"/>
    <property type="project" value="UniProtKB-KW"/>
</dbReference>
<evidence type="ECO:0000256" key="3">
    <source>
        <dbReference type="ARBA" id="ARBA00023125"/>
    </source>
</evidence>
<evidence type="ECO:0000313" key="6">
    <source>
        <dbReference type="Proteomes" id="UP000186588"/>
    </source>
</evidence>
<organism evidence="5 6">
    <name type="scientific">Apilactobacillus kunkeei</name>
    <dbReference type="NCBI Taxonomy" id="148814"/>
    <lineage>
        <taxon>Bacteria</taxon>
        <taxon>Bacillati</taxon>
        <taxon>Bacillota</taxon>
        <taxon>Bacilli</taxon>
        <taxon>Lactobacillales</taxon>
        <taxon>Lactobacillaceae</taxon>
        <taxon>Apilactobacillus</taxon>
    </lineage>
</organism>
<dbReference type="GO" id="GO:0009307">
    <property type="term" value="P:DNA restriction-modification system"/>
    <property type="evidence" value="ECO:0007669"/>
    <property type="project" value="UniProtKB-KW"/>
</dbReference>
<protein>
    <recommendedName>
        <fullName evidence="4">Type I restriction modification DNA specificity domain-containing protein</fullName>
    </recommendedName>
</protein>
<proteinExistence type="inferred from homology"/>
<evidence type="ECO:0000256" key="1">
    <source>
        <dbReference type="ARBA" id="ARBA00010923"/>
    </source>
</evidence>
<dbReference type="Proteomes" id="UP000186588">
    <property type="component" value="Unassembled WGS sequence"/>
</dbReference>
<dbReference type="EMBL" id="BDDX01000001">
    <property type="protein sequence ID" value="GAT90096.1"/>
    <property type="molecule type" value="Genomic_DNA"/>
</dbReference>
<dbReference type="InterPro" id="IPR052021">
    <property type="entry name" value="Type-I_RS_S_subunit"/>
</dbReference>
<dbReference type="PANTHER" id="PTHR30408">
    <property type="entry name" value="TYPE-1 RESTRICTION ENZYME ECOKI SPECIFICITY PROTEIN"/>
    <property type="match status" value="1"/>
</dbReference>